<dbReference type="InterPro" id="IPR050627">
    <property type="entry name" value="Nitroreductase/BluB"/>
</dbReference>
<gene>
    <name evidence="5" type="ORF">LCGC14_2198500</name>
</gene>
<dbReference type="EMBL" id="LAZR01028915">
    <property type="protein sequence ID" value="KKL61122.1"/>
    <property type="molecule type" value="Genomic_DNA"/>
</dbReference>
<dbReference type="CDD" id="cd02062">
    <property type="entry name" value="Nitro_FMN_reductase"/>
    <property type="match status" value="1"/>
</dbReference>
<comment type="caution">
    <text evidence="5">The sequence shown here is derived from an EMBL/GenBank/DDBJ whole genome shotgun (WGS) entry which is preliminary data.</text>
</comment>
<evidence type="ECO:0000256" key="3">
    <source>
        <dbReference type="ARBA" id="ARBA00023002"/>
    </source>
</evidence>
<proteinExistence type="predicted"/>
<evidence type="ECO:0000259" key="4">
    <source>
        <dbReference type="Pfam" id="PF00881"/>
    </source>
</evidence>
<keyword evidence="1" id="KW-0285">Flavoprotein</keyword>
<dbReference type="Gene3D" id="3.40.109.10">
    <property type="entry name" value="NADH Oxidase"/>
    <property type="match status" value="1"/>
</dbReference>
<sequence length="150" mass="16609">MNALEAIGKRRSVRKYTGEPIPGKDLEKIVDAGRLAATGSNRQPWDFVVVTDRAMVGRLKVAAEWMEKAAAIIAVVMDPSSRWWVEDGSAAVENMLIASTALGYGSCWLEGYTLPHEEEFKKLLGVPEEKRLLTLVPIGVSVEEPTREKR</sequence>
<dbReference type="PANTHER" id="PTHR23026:SF90">
    <property type="entry name" value="IODOTYROSINE DEIODINASE 1"/>
    <property type="match status" value="1"/>
</dbReference>
<keyword evidence="2" id="KW-0288">FMN</keyword>
<dbReference type="Pfam" id="PF00881">
    <property type="entry name" value="Nitroreductase"/>
    <property type="match status" value="1"/>
</dbReference>
<reference evidence="5" key="1">
    <citation type="journal article" date="2015" name="Nature">
        <title>Complex archaea that bridge the gap between prokaryotes and eukaryotes.</title>
        <authorList>
            <person name="Spang A."/>
            <person name="Saw J.H."/>
            <person name="Jorgensen S.L."/>
            <person name="Zaremba-Niedzwiedzka K."/>
            <person name="Martijn J."/>
            <person name="Lind A.E."/>
            <person name="van Eijk R."/>
            <person name="Schleper C."/>
            <person name="Guy L."/>
            <person name="Ettema T.J."/>
        </authorList>
    </citation>
    <scope>NUCLEOTIDE SEQUENCE</scope>
</reference>
<evidence type="ECO:0000313" key="5">
    <source>
        <dbReference type="EMBL" id="KKL61122.1"/>
    </source>
</evidence>
<feature type="non-terminal residue" evidence="5">
    <location>
        <position position="150"/>
    </location>
</feature>
<dbReference type="SUPFAM" id="SSF55469">
    <property type="entry name" value="FMN-dependent nitroreductase-like"/>
    <property type="match status" value="1"/>
</dbReference>
<keyword evidence="3" id="KW-0560">Oxidoreductase</keyword>
<dbReference type="GO" id="GO:0016491">
    <property type="term" value="F:oxidoreductase activity"/>
    <property type="evidence" value="ECO:0007669"/>
    <property type="project" value="UniProtKB-KW"/>
</dbReference>
<organism evidence="5">
    <name type="scientific">marine sediment metagenome</name>
    <dbReference type="NCBI Taxonomy" id="412755"/>
    <lineage>
        <taxon>unclassified sequences</taxon>
        <taxon>metagenomes</taxon>
        <taxon>ecological metagenomes</taxon>
    </lineage>
</organism>
<evidence type="ECO:0000256" key="1">
    <source>
        <dbReference type="ARBA" id="ARBA00022630"/>
    </source>
</evidence>
<dbReference type="AlphaFoldDB" id="A0A0F9GD63"/>
<dbReference type="PANTHER" id="PTHR23026">
    <property type="entry name" value="NADPH NITROREDUCTASE"/>
    <property type="match status" value="1"/>
</dbReference>
<evidence type="ECO:0000256" key="2">
    <source>
        <dbReference type="ARBA" id="ARBA00022643"/>
    </source>
</evidence>
<accession>A0A0F9GD63</accession>
<dbReference type="InterPro" id="IPR029479">
    <property type="entry name" value="Nitroreductase"/>
</dbReference>
<feature type="domain" description="Nitroreductase" evidence="4">
    <location>
        <begin position="8"/>
        <end position="62"/>
    </location>
</feature>
<protein>
    <recommendedName>
        <fullName evidence="4">Nitroreductase domain-containing protein</fullName>
    </recommendedName>
</protein>
<dbReference type="InterPro" id="IPR000415">
    <property type="entry name" value="Nitroreductase-like"/>
</dbReference>
<name>A0A0F9GD63_9ZZZZ</name>